<protein>
    <submittedName>
        <fullName evidence="7">ABC transporter substrate-binding protein</fullName>
    </submittedName>
</protein>
<dbReference type="AlphaFoldDB" id="A0AAU7UHM0"/>
<feature type="signal peptide" evidence="5">
    <location>
        <begin position="1"/>
        <end position="23"/>
    </location>
</feature>
<organism evidence="7">
    <name type="scientific">Deinococcus sonorensis KR-87</name>
    <dbReference type="NCBI Taxonomy" id="694439"/>
    <lineage>
        <taxon>Bacteria</taxon>
        <taxon>Thermotogati</taxon>
        <taxon>Deinococcota</taxon>
        <taxon>Deinococci</taxon>
        <taxon>Deinococcales</taxon>
        <taxon>Deinococcaceae</taxon>
        <taxon>Deinococcus</taxon>
    </lineage>
</organism>
<dbReference type="SUPFAM" id="SSF53850">
    <property type="entry name" value="Periplasmic binding protein-like II"/>
    <property type="match status" value="1"/>
</dbReference>
<dbReference type="EMBL" id="CP158300">
    <property type="protein sequence ID" value="XBV87404.1"/>
    <property type="molecule type" value="Genomic_DNA"/>
</dbReference>
<evidence type="ECO:0000256" key="1">
    <source>
        <dbReference type="ARBA" id="ARBA00004196"/>
    </source>
</evidence>
<proteinExistence type="inferred from homology"/>
<dbReference type="PIRSF" id="PIRSF002741">
    <property type="entry name" value="MppA"/>
    <property type="match status" value="1"/>
</dbReference>
<dbReference type="GO" id="GO:0030313">
    <property type="term" value="C:cell envelope"/>
    <property type="evidence" value="ECO:0007669"/>
    <property type="project" value="UniProtKB-SubCell"/>
</dbReference>
<dbReference type="InterPro" id="IPR030678">
    <property type="entry name" value="Peptide/Ni-bd"/>
</dbReference>
<keyword evidence="7" id="KW-0614">Plasmid</keyword>
<sequence length="526" mass="57068">MPKPAALSAFGLMLALSLGSALAAGSTVTVSYPSDFQSLDPAIGYDVQNWPVEHALFVTLLTYGKGTDLRPWAATDLGQVSKDGKTYTFHIKKGIKFADGEPTDAAAFKYAIERVLNPKTKSPQGGTGGWYGNLVGAADFVAGKAKTVSGIKTPDPYTIQFQLVKPDRTFLNVLATPFSAAVPRQAAEKWGSDFSHHVVGNGPFLLDSWVPGQRVVLVKNPTYFDKANAAQIDRIEFSLGLSEQVALLRAQRGQVDVLGNGIPSAQFAAITSNPQYKAYVKSLVQVGTYYVFMNTQKAPFNNKLVREAVNAAIDKARMVQLVNGRGKATGQILPPGMPGYDPSIPAGTPNATKAKDLLKQAGYDASQTLTLITMADEPGPKLAQAVQQQLSAIGMKVDIKALPGAEYINTITTPGSTSIGISAWFQDYPDPSDFLDVLFEAAYIQPGGFNLANYKNPAVDQQLQALRGQPLKQALPGYQKAQKQILADYPWVPLYNTVQYNFINPRLTNTDLHPVWNYVYQDWKLK</sequence>
<dbReference type="InterPro" id="IPR039424">
    <property type="entry name" value="SBP_5"/>
</dbReference>
<dbReference type="KEGG" id="dsc:ABOD76_20345"/>
<dbReference type="CDD" id="cd00995">
    <property type="entry name" value="PBP2_NikA_DppA_OppA_like"/>
    <property type="match status" value="1"/>
</dbReference>
<evidence type="ECO:0000256" key="3">
    <source>
        <dbReference type="ARBA" id="ARBA00022448"/>
    </source>
</evidence>
<dbReference type="GO" id="GO:0043190">
    <property type="term" value="C:ATP-binding cassette (ABC) transporter complex"/>
    <property type="evidence" value="ECO:0007669"/>
    <property type="project" value="InterPro"/>
</dbReference>
<evidence type="ECO:0000313" key="7">
    <source>
        <dbReference type="EMBL" id="XBV87404.1"/>
    </source>
</evidence>
<dbReference type="GO" id="GO:1904680">
    <property type="term" value="F:peptide transmembrane transporter activity"/>
    <property type="evidence" value="ECO:0007669"/>
    <property type="project" value="TreeGrafter"/>
</dbReference>
<name>A0AAU7UHM0_9DEIO</name>
<accession>A0AAU7UHM0</accession>
<evidence type="ECO:0000256" key="4">
    <source>
        <dbReference type="ARBA" id="ARBA00022729"/>
    </source>
</evidence>
<dbReference type="GO" id="GO:0042597">
    <property type="term" value="C:periplasmic space"/>
    <property type="evidence" value="ECO:0007669"/>
    <property type="project" value="UniProtKB-ARBA"/>
</dbReference>
<dbReference type="PANTHER" id="PTHR30290">
    <property type="entry name" value="PERIPLASMIC BINDING COMPONENT OF ABC TRANSPORTER"/>
    <property type="match status" value="1"/>
</dbReference>
<comment type="similarity">
    <text evidence="2">Belongs to the bacterial solute-binding protein 5 family.</text>
</comment>
<dbReference type="GO" id="GO:0015833">
    <property type="term" value="P:peptide transport"/>
    <property type="evidence" value="ECO:0007669"/>
    <property type="project" value="TreeGrafter"/>
</dbReference>
<feature type="domain" description="Solute-binding protein family 5" evidence="6">
    <location>
        <begin position="69"/>
        <end position="440"/>
    </location>
</feature>
<evidence type="ECO:0000259" key="6">
    <source>
        <dbReference type="Pfam" id="PF00496"/>
    </source>
</evidence>
<dbReference type="InterPro" id="IPR000914">
    <property type="entry name" value="SBP_5_dom"/>
</dbReference>
<evidence type="ECO:0000256" key="5">
    <source>
        <dbReference type="SAM" id="SignalP"/>
    </source>
</evidence>
<keyword evidence="4 5" id="KW-0732">Signal</keyword>
<feature type="chain" id="PRO_5043986340" evidence="5">
    <location>
        <begin position="24"/>
        <end position="526"/>
    </location>
</feature>
<gene>
    <name evidence="7" type="ORF">ABOD76_20345</name>
</gene>
<dbReference type="Gene3D" id="3.10.105.10">
    <property type="entry name" value="Dipeptide-binding Protein, Domain 3"/>
    <property type="match status" value="1"/>
</dbReference>
<dbReference type="Gene3D" id="3.40.190.10">
    <property type="entry name" value="Periplasmic binding protein-like II"/>
    <property type="match status" value="1"/>
</dbReference>
<comment type="subcellular location">
    <subcellularLocation>
        <location evidence="1">Cell envelope</location>
    </subcellularLocation>
</comment>
<dbReference type="Pfam" id="PF00496">
    <property type="entry name" value="SBP_bac_5"/>
    <property type="match status" value="1"/>
</dbReference>
<geneLocation type="plasmid" evidence="7">
    <name>pDson02</name>
</geneLocation>
<keyword evidence="3" id="KW-0813">Transport</keyword>
<dbReference type="PANTHER" id="PTHR30290:SF10">
    <property type="entry name" value="PERIPLASMIC OLIGOPEPTIDE-BINDING PROTEIN-RELATED"/>
    <property type="match status" value="1"/>
</dbReference>
<dbReference type="RefSeq" id="WP_350245554.1">
    <property type="nucleotide sequence ID" value="NZ_CP158300.1"/>
</dbReference>
<evidence type="ECO:0000256" key="2">
    <source>
        <dbReference type="ARBA" id="ARBA00005695"/>
    </source>
</evidence>
<reference evidence="7" key="1">
    <citation type="submission" date="2024-06" db="EMBL/GenBank/DDBJ databases">
        <title>Draft Genome Sequence of Deinococcus sonorensis Type Strain KR-87, a Biofilm Producing Representative of the Genus Deinococcus.</title>
        <authorList>
            <person name="Boren L.S."/>
            <person name="Grosso R.A."/>
            <person name="Hugenberg-Cox A.N."/>
            <person name="Hill J.T.E."/>
            <person name="Albert C.M."/>
            <person name="Tuohy J.M."/>
        </authorList>
    </citation>
    <scope>NUCLEOTIDE SEQUENCE</scope>
    <source>
        <strain evidence="7">KR-87</strain>
        <plasmid evidence="7">pDson02</plasmid>
    </source>
</reference>